<protein>
    <submittedName>
        <fullName evidence="1">Uncharacterized protein</fullName>
    </submittedName>
</protein>
<feature type="non-terminal residue" evidence="1">
    <location>
        <position position="1"/>
    </location>
</feature>
<organism evidence="1 2">
    <name type="scientific">Vibrio harveyi</name>
    <name type="common">Beneckea harveyi</name>
    <dbReference type="NCBI Taxonomy" id="669"/>
    <lineage>
        <taxon>Bacteria</taxon>
        <taxon>Pseudomonadati</taxon>
        <taxon>Pseudomonadota</taxon>
        <taxon>Gammaproteobacteria</taxon>
        <taxon>Vibrionales</taxon>
        <taxon>Vibrionaceae</taxon>
        <taxon>Vibrio</taxon>
    </lineage>
</organism>
<accession>A0A454CZW5</accession>
<dbReference type="Proteomes" id="UP000008367">
    <property type="component" value="Unassembled WGS sequence"/>
</dbReference>
<reference evidence="1 2" key="1">
    <citation type="submission" date="2012-10" db="EMBL/GenBank/DDBJ databases">
        <title>Genome sequence of Vibrio Cholerae HENC-02.</title>
        <authorList>
            <person name="Eppinger M."/>
            <person name="Hasan N.A."/>
            <person name="Sengamalay N."/>
            <person name="Hine E."/>
            <person name="Su Q."/>
            <person name="Daugherty S.C."/>
            <person name="Young S."/>
            <person name="Sadzewicz L."/>
            <person name="Tallon L."/>
            <person name="Cebula T.A."/>
            <person name="Ravel J."/>
            <person name="Colwell R.R."/>
        </authorList>
    </citation>
    <scope>NUCLEOTIDE SEQUENCE [LARGE SCALE GENOMIC DNA]</scope>
    <source>
        <strain evidence="1 2">HENC-02</strain>
    </source>
</reference>
<evidence type="ECO:0000313" key="1">
    <source>
        <dbReference type="EMBL" id="EKM31945.1"/>
    </source>
</evidence>
<gene>
    <name evidence="1" type="ORF">VCHENC02_2461B</name>
</gene>
<dbReference type="AlphaFoldDB" id="A0A454CZW5"/>
<proteinExistence type="predicted"/>
<comment type="caution">
    <text evidence="1">The sequence shown here is derived from an EMBL/GenBank/DDBJ whole genome shotgun (WGS) entry which is preliminary data.</text>
</comment>
<dbReference type="EMBL" id="AJSR01000960">
    <property type="protein sequence ID" value="EKM31945.1"/>
    <property type="molecule type" value="Genomic_DNA"/>
</dbReference>
<evidence type="ECO:0000313" key="2">
    <source>
        <dbReference type="Proteomes" id="UP000008367"/>
    </source>
</evidence>
<name>A0A454CZW5_VIBHA</name>
<sequence length="41" mass="4717">NDAYVTLTNAVTYWILSSQSLNNFKFDKSLYDVQSLIIMPC</sequence>